<dbReference type="Pfam" id="PF01432">
    <property type="entry name" value="Peptidase_M3"/>
    <property type="match status" value="1"/>
</dbReference>
<dbReference type="GO" id="GO:0006518">
    <property type="term" value="P:peptide metabolic process"/>
    <property type="evidence" value="ECO:0007669"/>
    <property type="project" value="TreeGrafter"/>
</dbReference>
<evidence type="ECO:0000256" key="4">
    <source>
        <dbReference type="ARBA" id="ARBA00022801"/>
    </source>
</evidence>
<dbReference type="EMBL" id="AMCI01006572">
    <property type="protein sequence ID" value="EJW94095.1"/>
    <property type="molecule type" value="Genomic_DNA"/>
</dbReference>
<evidence type="ECO:0000313" key="8">
    <source>
        <dbReference type="EMBL" id="EJW94095.1"/>
    </source>
</evidence>
<evidence type="ECO:0000256" key="6">
    <source>
        <dbReference type="ARBA" id="ARBA00023049"/>
    </source>
</evidence>
<sequence>PKQGKVSGAYSTGVYDVHPYMLLNYNGTLDDVFTLLHETGHSMHSYYSDHTQPFIYSDYTLFCAEVASTTNEMLLYHYLLDHAQTKEEKAVLLSKHLNDIRSTFYRQTMFADFENQTHKMVEAGQPLLPDVLCEIHRKINEDYYGPDFVADRFISYEWARIPHFYRAFYVYQYATGISAAVAIANRIRKLGQPAIEDYKNFLRSGSS</sequence>
<dbReference type="AlphaFoldDB" id="J9C2R8"/>
<keyword evidence="6" id="KW-0482">Metalloprotease</keyword>
<dbReference type="InterPro" id="IPR045090">
    <property type="entry name" value="Pept_M3A_M3B"/>
</dbReference>
<dbReference type="GO" id="GO:0006508">
    <property type="term" value="P:proteolysis"/>
    <property type="evidence" value="ECO:0007669"/>
    <property type="project" value="UniProtKB-KW"/>
</dbReference>
<dbReference type="InterPro" id="IPR042088">
    <property type="entry name" value="OligoPept_F_C"/>
</dbReference>
<evidence type="ECO:0000259" key="7">
    <source>
        <dbReference type="Pfam" id="PF01432"/>
    </source>
</evidence>
<dbReference type="PANTHER" id="PTHR11804">
    <property type="entry name" value="PROTEASE M3 THIMET OLIGOPEPTIDASE-RELATED"/>
    <property type="match status" value="1"/>
</dbReference>
<evidence type="ECO:0000256" key="5">
    <source>
        <dbReference type="ARBA" id="ARBA00022833"/>
    </source>
</evidence>
<dbReference type="GO" id="GO:0046872">
    <property type="term" value="F:metal ion binding"/>
    <property type="evidence" value="ECO:0007669"/>
    <property type="project" value="UniProtKB-KW"/>
</dbReference>
<feature type="domain" description="Peptidase M3A/M3B catalytic" evidence="7">
    <location>
        <begin position="1"/>
        <end position="207"/>
    </location>
</feature>
<evidence type="ECO:0000256" key="1">
    <source>
        <dbReference type="ARBA" id="ARBA00001947"/>
    </source>
</evidence>
<comment type="cofactor">
    <cofactor evidence="1">
        <name>Zn(2+)</name>
        <dbReference type="ChEBI" id="CHEBI:29105"/>
    </cofactor>
</comment>
<dbReference type="SUPFAM" id="SSF55486">
    <property type="entry name" value="Metalloproteases ('zincins'), catalytic domain"/>
    <property type="match status" value="1"/>
</dbReference>
<keyword evidence="4" id="KW-0378">Hydrolase</keyword>
<comment type="caution">
    <text evidence="8">The sequence shown here is derived from an EMBL/GenBank/DDBJ whole genome shotgun (WGS) entry which is preliminary data.</text>
</comment>
<name>J9C2R8_9ZZZZ</name>
<protein>
    <submittedName>
        <fullName evidence="8">Oligoendopeptidase F</fullName>
    </submittedName>
</protein>
<dbReference type="InterPro" id="IPR001567">
    <property type="entry name" value="Pept_M3A_M3B_dom"/>
</dbReference>
<accession>J9C2R8</accession>
<keyword evidence="2" id="KW-0645">Protease</keyword>
<organism evidence="8">
    <name type="scientific">gut metagenome</name>
    <dbReference type="NCBI Taxonomy" id="749906"/>
    <lineage>
        <taxon>unclassified sequences</taxon>
        <taxon>metagenomes</taxon>
        <taxon>organismal metagenomes</taxon>
    </lineage>
</organism>
<feature type="non-terminal residue" evidence="8">
    <location>
        <position position="1"/>
    </location>
</feature>
<keyword evidence="3" id="KW-0479">Metal-binding</keyword>
<dbReference type="GO" id="GO:0004222">
    <property type="term" value="F:metalloendopeptidase activity"/>
    <property type="evidence" value="ECO:0007669"/>
    <property type="project" value="InterPro"/>
</dbReference>
<gene>
    <name evidence="8" type="ORF">EVA_17798</name>
</gene>
<keyword evidence="5" id="KW-0862">Zinc</keyword>
<dbReference type="Gene3D" id="1.10.1370.20">
    <property type="entry name" value="Oligoendopeptidase f, C-terminal domain"/>
    <property type="match status" value="1"/>
</dbReference>
<feature type="non-terminal residue" evidence="8">
    <location>
        <position position="207"/>
    </location>
</feature>
<dbReference type="PANTHER" id="PTHR11804:SF84">
    <property type="entry name" value="SACCHAROLYSIN"/>
    <property type="match status" value="1"/>
</dbReference>
<evidence type="ECO:0000256" key="2">
    <source>
        <dbReference type="ARBA" id="ARBA00022670"/>
    </source>
</evidence>
<evidence type="ECO:0000256" key="3">
    <source>
        <dbReference type="ARBA" id="ARBA00022723"/>
    </source>
</evidence>
<reference evidence="8" key="1">
    <citation type="journal article" date="2012" name="PLoS ONE">
        <title>Gene sets for utilization of primary and secondary nutrition supplies in the distal gut of endangered iberian lynx.</title>
        <authorList>
            <person name="Alcaide M."/>
            <person name="Messina E."/>
            <person name="Richter M."/>
            <person name="Bargiela R."/>
            <person name="Peplies J."/>
            <person name="Huws S.A."/>
            <person name="Newbold C.J."/>
            <person name="Golyshin P.N."/>
            <person name="Simon M.A."/>
            <person name="Lopez G."/>
            <person name="Yakimov M.M."/>
            <person name="Ferrer M."/>
        </authorList>
    </citation>
    <scope>NUCLEOTIDE SEQUENCE</scope>
</reference>
<proteinExistence type="predicted"/>